<dbReference type="InterPro" id="IPR050131">
    <property type="entry name" value="Peptidase_S8_subtilisin-like"/>
</dbReference>
<name>A0ABY0QQF1_9FLAO</name>
<keyword evidence="3 7" id="KW-0645">Protease</keyword>
<evidence type="ECO:0000313" key="11">
    <source>
        <dbReference type="Proteomes" id="UP000199242"/>
    </source>
</evidence>
<evidence type="ECO:0000256" key="2">
    <source>
        <dbReference type="ARBA" id="ARBA00011073"/>
    </source>
</evidence>
<keyword evidence="5 7" id="KW-0378">Hydrolase</keyword>
<keyword evidence="6 7" id="KW-0720">Serine protease</keyword>
<feature type="active site" description="Charge relay system" evidence="7">
    <location>
        <position position="539"/>
    </location>
</feature>
<evidence type="ECO:0000256" key="3">
    <source>
        <dbReference type="ARBA" id="ARBA00022670"/>
    </source>
</evidence>
<dbReference type="InterPro" id="IPR009003">
    <property type="entry name" value="Peptidase_S1_PA"/>
</dbReference>
<comment type="similarity">
    <text evidence="1 8">Belongs to the peptidase S1B family.</text>
</comment>
<dbReference type="PRINTS" id="PR00839">
    <property type="entry name" value="V8PROTEASE"/>
</dbReference>
<dbReference type="RefSeq" id="WP_089741380.1">
    <property type="nucleotide sequence ID" value="NZ_FNHD01000001.1"/>
</dbReference>
<dbReference type="SUPFAM" id="SSF52743">
    <property type="entry name" value="Subtilisin-like"/>
    <property type="match status" value="1"/>
</dbReference>
<dbReference type="Gene3D" id="3.40.50.200">
    <property type="entry name" value="Peptidase S8/S53 domain"/>
    <property type="match status" value="1"/>
</dbReference>
<dbReference type="PROSITE" id="PS51892">
    <property type="entry name" value="SUBTILASE"/>
    <property type="match status" value="1"/>
</dbReference>
<dbReference type="InterPro" id="IPR000209">
    <property type="entry name" value="Peptidase_S8/S53_dom"/>
</dbReference>
<dbReference type="Proteomes" id="UP000199242">
    <property type="component" value="Unassembled WGS sequence"/>
</dbReference>
<comment type="similarity">
    <text evidence="2 7">Belongs to the peptidase S8 family.</text>
</comment>
<dbReference type="CDD" id="cd00306">
    <property type="entry name" value="Peptidases_S8_S53"/>
    <property type="match status" value="1"/>
</dbReference>
<feature type="active site" description="Charge relay system" evidence="7">
    <location>
        <position position="582"/>
    </location>
</feature>
<dbReference type="EC" id="3.4.21.-" evidence="8"/>
<evidence type="ECO:0000259" key="9">
    <source>
        <dbReference type="Pfam" id="PF00082"/>
    </source>
</evidence>
<dbReference type="InterPro" id="IPR036852">
    <property type="entry name" value="Peptidase_S8/S53_dom_sf"/>
</dbReference>
<organism evidence="10 11">
    <name type="scientific">Chryseobacterium taihuense</name>
    <dbReference type="NCBI Taxonomy" id="1141221"/>
    <lineage>
        <taxon>Bacteria</taxon>
        <taxon>Pseudomonadati</taxon>
        <taxon>Bacteroidota</taxon>
        <taxon>Flavobacteriia</taxon>
        <taxon>Flavobacteriales</taxon>
        <taxon>Weeksellaceae</taxon>
        <taxon>Chryseobacterium group</taxon>
        <taxon>Chryseobacterium</taxon>
    </lineage>
</organism>
<accession>A0ABY0QQF1</accession>
<dbReference type="Pfam" id="PF13365">
    <property type="entry name" value="Trypsin_2"/>
    <property type="match status" value="1"/>
</dbReference>
<evidence type="ECO:0000256" key="7">
    <source>
        <dbReference type="PROSITE-ProRule" id="PRU01240"/>
    </source>
</evidence>
<comment type="caution">
    <text evidence="10">The sequence shown here is derived from an EMBL/GenBank/DDBJ whole genome shotgun (WGS) entry which is preliminary data.</text>
</comment>
<feature type="active site" description="Charge relay system" evidence="7">
    <location>
        <position position="748"/>
    </location>
</feature>
<protein>
    <recommendedName>
        <fullName evidence="8">Serine protease</fullName>
        <ecNumber evidence="8">3.4.21.-</ecNumber>
    </recommendedName>
</protein>
<reference evidence="10 11" key="1">
    <citation type="submission" date="2016-10" db="EMBL/GenBank/DDBJ databases">
        <authorList>
            <person name="Varghese N."/>
            <person name="Submissions S."/>
        </authorList>
    </citation>
    <scope>NUCLEOTIDE SEQUENCE [LARGE SCALE GENOMIC DNA]</scope>
    <source>
        <strain evidence="10 11">CGMCC 1.10941</strain>
    </source>
</reference>
<evidence type="ECO:0000313" key="10">
    <source>
        <dbReference type="EMBL" id="SDL48227.1"/>
    </source>
</evidence>
<evidence type="ECO:0000256" key="4">
    <source>
        <dbReference type="ARBA" id="ARBA00022729"/>
    </source>
</evidence>
<dbReference type="PANTHER" id="PTHR43806:SF11">
    <property type="entry name" value="CEREVISIN-RELATED"/>
    <property type="match status" value="1"/>
</dbReference>
<evidence type="ECO:0000256" key="5">
    <source>
        <dbReference type="ARBA" id="ARBA00022801"/>
    </source>
</evidence>
<evidence type="ECO:0000256" key="1">
    <source>
        <dbReference type="ARBA" id="ARBA00008764"/>
    </source>
</evidence>
<keyword evidence="11" id="KW-1185">Reference proteome</keyword>
<feature type="domain" description="Peptidase S8/S53" evidence="9">
    <location>
        <begin position="531"/>
        <end position="802"/>
    </location>
</feature>
<dbReference type="PANTHER" id="PTHR43806">
    <property type="entry name" value="PEPTIDASE S8"/>
    <property type="match status" value="1"/>
</dbReference>
<keyword evidence="4" id="KW-0732">Signal</keyword>
<dbReference type="EMBL" id="FNHD01000001">
    <property type="protein sequence ID" value="SDL48227.1"/>
    <property type="molecule type" value="Genomic_DNA"/>
</dbReference>
<dbReference type="SUPFAM" id="SSF50494">
    <property type="entry name" value="Trypsin-like serine proteases"/>
    <property type="match status" value="1"/>
</dbReference>
<gene>
    <name evidence="10" type="ORF">SAMN05216273_101362</name>
</gene>
<proteinExistence type="inferred from homology"/>
<evidence type="ECO:0000256" key="6">
    <source>
        <dbReference type="ARBA" id="ARBA00022825"/>
    </source>
</evidence>
<dbReference type="Pfam" id="PF00082">
    <property type="entry name" value="Peptidase_S8"/>
    <property type="match status" value="1"/>
</dbReference>
<dbReference type="InterPro" id="IPR043504">
    <property type="entry name" value="Peptidase_S1_PA_chymotrypsin"/>
</dbReference>
<evidence type="ECO:0000256" key="8">
    <source>
        <dbReference type="RuleBase" id="RU004296"/>
    </source>
</evidence>
<dbReference type="InterPro" id="IPR008256">
    <property type="entry name" value="Peptidase_S1B"/>
</dbReference>
<dbReference type="Gene3D" id="2.40.10.10">
    <property type="entry name" value="Trypsin-like serine proteases"/>
    <property type="match status" value="2"/>
</dbReference>
<sequence length="915" mass="102827">MFNFFNTAETKAIIVDKLVNQYDQIIKDQSKLEEARLLNHPLIDLEDNQKRVETRVARENLNFNLGIERIIEENDLVDIVNLSKILKISQSVCRILHNNKPVGTGFLINGNVLVTNNHVISSEKECLNIKAEFFYELDEEGRILNPIQFRPEPEAFFFTSDIRKKPEDEFSGLDFTMVALEKINLRGKKITDIPSLELDGNIGKIIKGETCIIIQHPNGQPKKISLNNNSFFSENQDQIIYETDSLPGSSGSPVLALGTCEVVALHQTGVPKMDENGNPLTKYGTVANSETPDEDIDWVGNAGIRISRILEFLQKKNFDKPAHNTKKNEILARTNKAKRELDEVVENQPEISLTDVKNEAQKLKSTSDSKLQNKSKYIGASEKFPFIILAKNSHENFENLEAELKLNYGNDFSLYLATPVSAKENEEELFVLNISSEGKNPNEFARELLSLKEIIHAEYDSEIYLNMEVTYDNDLKAFESSGSKNFNNEQHFLELYSQTSKYVKGKTKEQYRQWNWKAVNYNSSVTDIIGNSIKIVQFDTGYSHHPKNYGAFNLSEDFDFVDDDDNSREEEHHKITLADYGHGARTGSIIIGNLYSDAEENGNCGLLQQNGVKLIPYRVAQDVLILGRQAELAKAVDAAIATGAKVITTSMGLPPTMTTYNLAKKVYEKGIIWCCAAGNEVREVVAPAVHPGTIAVAASNPDDKEWKGSSRGKTVDITAPGMHVYVPKFLKENTGLFRYGMGYGHGTSYATPHVSSAAVLWLYKNREKLKNYQGYQVIEAFRTCLKSSARTQHSLPENFGAGILDIDKLLKTELPDSSDLVNAYKDEDISRVAMTFRTVGESLKMLWNGILRGIKKGITKEESLISEEYEMSDHAKKIIEQNSPTGYSAKESIINTNVNRTLETFNLIREKVVNS</sequence>